<dbReference type="PROSITE" id="PS50847">
    <property type="entry name" value="GRAM_POS_ANCHORING"/>
    <property type="match status" value="1"/>
</dbReference>
<reference evidence="8 9" key="1">
    <citation type="journal article" date="2015" name="Genome Announc.">
        <title>Expanding the biotechnology potential of lactobacilli through comparative genomics of 213 strains and associated genera.</title>
        <authorList>
            <person name="Sun Z."/>
            <person name="Harris H.M."/>
            <person name="McCann A."/>
            <person name="Guo C."/>
            <person name="Argimon S."/>
            <person name="Zhang W."/>
            <person name="Yang X."/>
            <person name="Jeffery I.B."/>
            <person name="Cooney J.C."/>
            <person name="Kagawa T.F."/>
            <person name="Liu W."/>
            <person name="Song Y."/>
            <person name="Salvetti E."/>
            <person name="Wrobel A."/>
            <person name="Rasinkangas P."/>
            <person name="Parkhill J."/>
            <person name="Rea M.C."/>
            <person name="O'Sullivan O."/>
            <person name="Ritari J."/>
            <person name="Douillard F.P."/>
            <person name="Paul Ross R."/>
            <person name="Yang R."/>
            <person name="Briner A.E."/>
            <person name="Felis G.E."/>
            <person name="de Vos W.M."/>
            <person name="Barrangou R."/>
            <person name="Klaenhammer T.R."/>
            <person name="Caufield P.W."/>
            <person name="Cui Y."/>
            <person name="Zhang H."/>
            <person name="O'Toole P.W."/>
        </authorList>
    </citation>
    <scope>NUCLEOTIDE SEQUENCE [LARGE SCALE GENOMIC DNA]</scope>
    <source>
        <strain evidence="8 9">DSM 26202</strain>
    </source>
</reference>
<evidence type="ECO:0000256" key="1">
    <source>
        <dbReference type="ARBA" id="ARBA00022512"/>
    </source>
</evidence>
<evidence type="ECO:0000256" key="3">
    <source>
        <dbReference type="ARBA" id="ARBA00022729"/>
    </source>
</evidence>
<dbReference type="Gene3D" id="3.10.20.320">
    <property type="entry name" value="Putative peptidoglycan bound protein (lpxtg motif)"/>
    <property type="match status" value="1"/>
</dbReference>
<proteinExistence type="predicted"/>
<keyword evidence="5" id="KW-0572">Peptidoglycan-anchor</keyword>
<dbReference type="EMBL" id="JQCH01000039">
    <property type="protein sequence ID" value="KRO07943.1"/>
    <property type="molecule type" value="Genomic_DNA"/>
</dbReference>
<evidence type="ECO:0000313" key="9">
    <source>
        <dbReference type="Proteomes" id="UP000051884"/>
    </source>
</evidence>
<feature type="domain" description="Gram-positive cocci surface proteins LPxTG" evidence="7">
    <location>
        <begin position="188"/>
        <end position="224"/>
    </location>
</feature>
<keyword evidence="3" id="KW-0732">Signal</keyword>
<evidence type="ECO:0000256" key="5">
    <source>
        <dbReference type="ARBA" id="ARBA00023088"/>
    </source>
</evidence>
<organism evidence="8 9">
    <name type="scientific">Paucilactobacillus hokkaidonensis</name>
    <dbReference type="NCBI Taxonomy" id="1193095"/>
    <lineage>
        <taxon>Bacteria</taxon>
        <taxon>Bacillati</taxon>
        <taxon>Bacillota</taxon>
        <taxon>Bacilli</taxon>
        <taxon>Lactobacillales</taxon>
        <taxon>Lactobacillaceae</taxon>
        <taxon>Paucilactobacillus</taxon>
    </lineage>
</organism>
<dbReference type="Pfam" id="PF00746">
    <property type="entry name" value="Gram_pos_anchor"/>
    <property type="match status" value="1"/>
</dbReference>
<keyword evidence="1" id="KW-0134">Cell wall</keyword>
<keyword evidence="2" id="KW-0964">Secreted</keyword>
<gene>
    <name evidence="8" type="ORF">IV59_GL001584</name>
</gene>
<dbReference type="NCBIfam" id="TIGR01167">
    <property type="entry name" value="LPXTG_anchor"/>
    <property type="match status" value="1"/>
</dbReference>
<dbReference type="InterPro" id="IPR009459">
    <property type="entry name" value="MucBP_dom"/>
</dbReference>
<dbReference type="Pfam" id="PF06458">
    <property type="entry name" value="MucBP"/>
    <property type="match status" value="1"/>
</dbReference>
<evidence type="ECO:0000256" key="4">
    <source>
        <dbReference type="ARBA" id="ARBA00022737"/>
    </source>
</evidence>
<protein>
    <recommendedName>
        <fullName evidence="7">Gram-positive cocci surface proteins LPxTG domain-containing protein</fullName>
    </recommendedName>
</protein>
<sequence>MPNEPGNVDVTYTPDQETVVVHYKVVGTNSTAAAGRTITGAFGDGYTTTPLSINGYTWNGVTPANATGTYGTSNDDVTYYYTVNYNIVPVDPNGNPIPGTTTTPETGTPGEPIKVPNIPGYIVKVIPNVPDQPGDVTVVYVKIPSTKPTTPAQPITTATPTVIPTKVVQRQETNLQPVVQNHAESKRLPQTGEKDSAVSEVVGLSLLLSVFSFFGIKRRRHEEK</sequence>
<name>A0ABR5Q4P9_9LACO</name>
<keyword evidence="9" id="KW-1185">Reference proteome</keyword>
<comment type="caution">
    <text evidence="8">The sequence shown here is derived from an EMBL/GenBank/DDBJ whole genome shotgun (WGS) entry which is preliminary data.</text>
</comment>
<keyword evidence="4" id="KW-0677">Repeat</keyword>
<evidence type="ECO:0000259" key="7">
    <source>
        <dbReference type="PROSITE" id="PS50847"/>
    </source>
</evidence>
<dbReference type="InterPro" id="IPR019931">
    <property type="entry name" value="LPXTG_anchor"/>
</dbReference>
<feature type="region of interest" description="Disordered" evidence="6">
    <location>
        <begin position="92"/>
        <end position="112"/>
    </location>
</feature>
<accession>A0ABR5Q4P9</accession>
<evidence type="ECO:0000256" key="2">
    <source>
        <dbReference type="ARBA" id="ARBA00022525"/>
    </source>
</evidence>
<dbReference type="Proteomes" id="UP000051884">
    <property type="component" value="Unassembled WGS sequence"/>
</dbReference>
<evidence type="ECO:0000313" key="8">
    <source>
        <dbReference type="EMBL" id="KRO07943.1"/>
    </source>
</evidence>
<evidence type="ECO:0000256" key="6">
    <source>
        <dbReference type="SAM" id="MobiDB-lite"/>
    </source>
</evidence>